<keyword evidence="3" id="KW-0808">Transferase</keyword>
<dbReference type="GO" id="GO:0016740">
    <property type="term" value="F:transferase activity"/>
    <property type="evidence" value="ECO:0007669"/>
    <property type="project" value="UniProtKB-KW"/>
</dbReference>
<dbReference type="InterPro" id="IPR029062">
    <property type="entry name" value="Class_I_gatase-like"/>
</dbReference>
<evidence type="ECO:0000256" key="1">
    <source>
        <dbReference type="SAM" id="SignalP"/>
    </source>
</evidence>
<evidence type="ECO:0000313" key="4">
    <source>
        <dbReference type="Proteomes" id="UP000800035"/>
    </source>
</evidence>
<keyword evidence="1" id="KW-0732">Signal</keyword>
<sequence>MKSVFTAIAAAAAAALAAGSEVSNPTQPNLLIFSKASGYRHDRAQSIPNAIELVSSVAKKNNWTYKATEDHTIFHRPELKTFTTLVFLHTTGLILEDRGYEAMYQHLLSGASWLGIHSAADFWNHTPPWYTNLVGGNFQFHPCSPEWTCSDAQRERYPPYGGVRPDIITLQDTTHPSTVNLPPVFNRTDEWYSYIPNPSLSSNYTILATLNETYIDDVTPSYLSMKPEHPISWHSLFEGKARAWYTGMGHTIETYSDELFIKHVTGGLEWVTGTKD</sequence>
<evidence type="ECO:0000313" key="3">
    <source>
        <dbReference type="EMBL" id="KAF1954500.1"/>
    </source>
</evidence>
<accession>A0A6A5TRB2</accession>
<feature type="chain" id="PRO_5025600811" evidence="1">
    <location>
        <begin position="20"/>
        <end position="276"/>
    </location>
</feature>
<dbReference type="InterPro" id="IPR029010">
    <property type="entry name" value="ThuA-like"/>
</dbReference>
<proteinExistence type="predicted"/>
<dbReference type="AlphaFoldDB" id="A0A6A5TRB2"/>
<dbReference type="EMBL" id="ML976998">
    <property type="protein sequence ID" value="KAF1954500.1"/>
    <property type="molecule type" value="Genomic_DNA"/>
</dbReference>
<protein>
    <submittedName>
        <fullName evidence="3">Class I glutamine amidotransferase-like protein</fullName>
    </submittedName>
</protein>
<reference evidence="3" key="1">
    <citation type="journal article" date="2020" name="Stud. Mycol.">
        <title>101 Dothideomycetes genomes: a test case for predicting lifestyles and emergence of pathogens.</title>
        <authorList>
            <person name="Haridas S."/>
            <person name="Albert R."/>
            <person name="Binder M."/>
            <person name="Bloem J."/>
            <person name="Labutti K."/>
            <person name="Salamov A."/>
            <person name="Andreopoulos B."/>
            <person name="Baker S."/>
            <person name="Barry K."/>
            <person name="Bills G."/>
            <person name="Bluhm B."/>
            <person name="Cannon C."/>
            <person name="Castanera R."/>
            <person name="Culley D."/>
            <person name="Daum C."/>
            <person name="Ezra D."/>
            <person name="Gonzalez J."/>
            <person name="Henrissat B."/>
            <person name="Kuo A."/>
            <person name="Liang C."/>
            <person name="Lipzen A."/>
            <person name="Lutzoni F."/>
            <person name="Magnuson J."/>
            <person name="Mondo S."/>
            <person name="Nolan M."/>
            <person name="Ohm R."/>
            <person name="Pangilinan J."/>
            <person name="Park H.-J."/>
            <person name="Ramirez L."/>
            <person name="Alfaro M."/>
            <person name="Sun H."/>
            <person name="Tritt A."/>
            <person name="Yoshinaga Y."/>
            <person name="Zwiers L.-H."/>
            <person name="Turgeon B."/>
            <person name="Goodwin S."/>
            <person name="Spatafora J."/>
            <person name="Crous P."/>
            <person name="Grigoriev I."/>
        </authorList>
    </citation>
    <scope>NUCLEOTIDE SEQUENCE</scope>
    <source>
        <strain evidence="3">CBS 675.92</strain>
    </source>
</reference>
<name>A0A6A5TRB2_9PLEO</name>
<dbReference type="PANTHER" id="PTHR40469">
    <property type="entry name" value="SECRETED GLYCOSYL HYDROLASE"/>
    <property type="match status" value="1"/>
</dbReference>
<feature type="signal peptide" evidence="1">
    <location>
        <begin position="1"/>
        <end position="19"/>
    </location>
</feature>
<dbReference type="Gene3D" id="3.40.50.880">
    <property type="match status" value="1"/>
</dbReference>
<dbReference type="Proteomes" id="UP000800035">
    <property type="component" value="Unassembled WGS sequence"/>
</dbReference>
<dbReference type="Pfam" id="PF06283">
    <property type="entry name" value="ThuA"/>
    <property type="match status" value="1"/>
</dbReference>
<dbReference type="OrthoDB" id="3482285at2759"/>
<evidence type="ECO:0000259" key="2">
    <source>
        <dbReference type="Pfam" id="PF06283"/>
    </source>
</evidence>
<keyword evidence="4" id="KW-1185">Reference proteome</keyword>
<organism evidence="3 4">
    <name type="scientific">Byssothecium circinans</name>
    <dbReference type="NCBI Taxonomy" id="147558"/>
    <lineage>
        <taxon>Eukaryota</taxon>
        <taxon>Fungi</taxon>
        <taxon>Dikarya</taxon>
        <taxon>Ascomycota</taxon>
        <taxon>Pezizomycotina</taxon>
        <taxon>Dothideomycetes</taxon>
        <taxon>Pleosporomycetidae</taxon>
        <taxon>Pleosporales</taxon>
        <taxon>Massarineae</taxon>
        <taxon>Massarinaceae</taxon>
        <taxon>Byssothecium</taxon>
    </lineage>
</organism>
<dbReference type="SUPFAM" id="SSF52317">
    <property type="entry name" value="Class I glutamine amidotransferase-like"/>
    <property type="match status" value="1"/>
</dbReference>
<feature type="domain" description="ThuA-like" evidence="2">
    <location>
        <begin position="30"/>
        <end position="271"/>
    </location>
</feature>
<keyword evidence="3" id="KW-0315">Glutamine amidotransferase</keyword>
<dbReference type="PANTHER" id="PTHR40469:SF2">
    <property type="entry name" value="GALACTOSE-BINDING DOMAIN-LIKE SUPERFAMILY PROTEIN"/>
    <property type="match status" value="1"/>
</dbReference>
<gene>
    <name evidence="3" type="ORF">CC80DRAFT_506167</name>
</gene>